<keyword evidence="1" id="KW-0238">DNA-binding</keyword>
<feature type="domain" description="HTH merR-type" evidence="2">
    <location>
        <begin position="7"/>
        <end position="76"/>
    </location>
</feature>
<comment type="caution">
    <text evidence="3">The sequence shown here is derived from an EMBL/GenBank/DDBJ whole genome shotgun (WGS) entry which is preliminary data.</text>
</comment>
<dbReference type="InterPro" id="IPR000551">
    <property type="entry name" value="MerR-type_HTH_dom"/>
</dbReference>
<sequence>MVRVKDLYSIGELSVRTGLPVRTIRFYADVGVVPESGRTPAGYRRYDDGALARLELVCALRELGLDLATIRQVVERQVDLAGVAAAHAAAATAQIRLLQARRAVLSLIAARGTQPAEVSLLNRLARLSAAERERLLTTFIDETFGNVDANPDFVALMRASLPELPAEPTPQQLDDWVTLAELINDPEFRASARRAAEHQAANREEGLHGALTETVRATVERALADGVDPAAADAGPIVDEIVAAYTAEFGAVDSPAYRAALRTRVEIGGDPHAERYFQLVARISGTPEMPTLQPVVRWLTTALDAHPLTA</sequence>
<dbReference type="AlphaFoldDB" id="A0A545AY78"/>
<dbReference type="EMBL" id="VIRS01000003">
    <property type="protein sequence ID" value="TQS46241.1"/>
    <property type="molecule type" value="Genomic_DNA"/>
</dbReference>
<gene>
    <name evidence="3" type="ORF">FL583_06395</name>
</gene>
<name>A0A545AY78_9ACTN</name>
<reference evidence="3 4" key="1">
    <citation type="submission" date="2019-07" db="EMBL/GenBank/DDBJ databases">
        <title>Cryptosporangium phraense sp. nov., isolated from plant litter.</title>
        <authorList>
            <person name="Suriyachadkun C."/>
        </authorList>
    </citation>
    <scope>NUCLEOTIDE SEQUENCE [LARGE SCALE GENOMIC DNA]</scope>
    <source>
        <strain evidence="3 4">A-T 5661</strain>
    </source>
</reference>
<dbReference type="PANTHER" id="PTHR30204">
    <property type="entry name" value="REDOX-CYCLING DRUG-SENSING TRANSCRIPTIONAL ACTIVATOR SOXR"/>
    <property type="match status" value="1"/>
</dbReference>
<proteinExistence type="predicted"/>
<evidence type="ECO:0000256" key="1">
    <source>
        <dbReference type="ARBA" id="ARBA00023125"/>
    </source>
</evidence>
<evidence type="ECO:0000313" key="3">
    <source>
        <dbReference type="EMBL" id="TQS46241.1"/>
    </source>
</evidence>
<dbReference type="GO" id="GO:0003700">
    <property type="term" value="F:DNA-binding transcription factor activity"/>
    <property type="evidence" value="ECO:0007669"/>
    <property type="project" value="InterPro"/>
</dbReference>
<dbReference type="InterPro" id="IPR009061">
    <property type="entry name" value="DNA-bd_dom_put_sf"/>
</dbReference>
<evidence type="ECO:0000259" key="2">
    <source>
        <dbReference type="PROSITE" id="PS50937"/>
    </source>
</evidence>
<dbReference type="Proteomes" id="UP000317982">
    <property type="component" value="Unassembled WGS sequence"/>
</dbReference>
<dbReference type="Gene3D" id="1.10.1660.10">
    <property type="match status" value="1"/>
</dbReference>
<protein>
    <submittedName>
        <fullName evidence="3">MerR family transcriptional regulator</fullName>
    </submittedName>
</protein>
<dbReference type="CDD" id="cd00592">
    <property type="entry name" value="HTH_MerR-like"/>
    <property type="match status" value="1"/>
</dbReference>
<dbReference type="PROSITE" id="PS50937">
    <property type="entry name" value="HTH_MERR_2"/>
    <property type="match status" value="1"/>
</dbReference>
<organism evidence="3 4">
    <name type="scientific">Cryptosporangium phraense</name>
    <dbReference type="NCBI Taxonomy" id="2593070"/>
    <lineage>
        <taxon>Bacteria</taxon>
        <taxon>Bacillati</taxon>
        <taxon>Actinomycetota</taxon>
        <taxon>Actinomycetes</taxon>
        <taxon>Cryptosporangiales</taxon>
        <taxon>Cryptosporangiaceae</taxon>
        <taxon>Cryptosporangium</taxon>
    </lineage>
</organism>
<dbReference type="SMART" id="SM00422">
    <property type="entry name" value="HTH_MERR"/>
    <property type="match status" value="1"/>
</dbReference>
<dbReference type="InParanoid" id="A0A545AY78"/>
<dbReference type="Pfam" id="PF13411">
    <property type="entry name" value="MerR_1"/>
    <property type="match status" value="1"/>
</dbReference>
<dbReference type="GO" id="GO:0003677">
    <property type="term" value="F:DNA binding"/>
    <property type="evidence" value="ECO:0007669"/>
    <property type="project" value="UniProtKB-KW"/>
</dbReference>
<keyword evidence="4" id="KW-1185">Reference proteome</keyword>
<dbReference type="PRINTS" id="PR00040">
    <property type="entry name" value="HTHMERR"/>
</dbReference>
<dbReference type="SUPFAM" id="SSF46955">
    <property type="entry name" value="Putative DNA-binding domain"/>
    <property type="match status" value="1"/>
</dbReference>
<dbReference type="InterPro" id="IPR047057">
    <property type="entry name" value="MerR_fam"/>
</dbReference>
<dbReference type="OrthoDB" id="9809391at2"/>
<evidence type="ECO:0000313" key="4">
    <source>
        <dbReference type="Proteomes" id="UP000317982"/>
    </source>
</evidence>
<dbReference type="PANTHER" id="PTHR30204:SF93">
    <property type="entry name" value="HTH MERR-TYPE DOMAIN-CONTAINING PROTEIN"/>
    <property type="match status" value="1"/>
</dbReference>
<accession>A0A545AY78</accession>